<comment type="catalytic activity">
    <reaction evidence="7">
        <text>L-threonyl-[protein] + ATP = O-phospho-L-threonyl-[protein] + ADP + H(+)</text>
        <dbReference type="Rhea" id="RHEA:46608"/>
        <dbReference type="Rhea" id="RHEA-COMP:11060"/>
        <dbReference type="Rhea" id="RHEA-COMP:11605"/>
        <dbReference type="ChEBI" id="CHEBI:15378"/>
        <dbReference type="ChEBI" id="CHEBI:30013"/>
        <dbReference type="ChEBI" id="CHEBI:30616"/>
        <dbReference type="ChEBI" id="CHEBI:61977"/>
        <dbReference type="ChEBI" id="CHEBI:456216"/>
        <dbReference type="EC" id="2.7.11.1"/>
    </reaction>
</comment>
<dbReference type="Gene3D" id="3.30.10.20">
    <property type="match status" value="4"/>
</dbReference>
<keyword evidence="6" id="KW-0067">ATP-binding</keyword>
<evidence type="ECO:0000256" key="3">
    <source>
        <dbReference type="ARBA" id="ARBA00022679"/>
    </source>
</evidence>
<evidence type="ECO:0000256" key="6">
    <source>
        <dbReference type="ARBA" id="ARBA00022840"/>
    </source>
</evidence>
<evidence type="ECO:0000313" key="13">
    <source>
        <dbReference type="EMBL" id="GGO11688.1"/>
    </source>
</evidence>
<dbReference type="PROSITE" id="PS50011">
    <property type="entry name" value="PROTEIN_KINASE_DOM"/>
    <property type="match status" value="1"/>
</dbReference>
<dbReference type="InterPro" id="IPR008271">
    <property type="entry name" value="Ser/Thr_kinase_AS"/>
</dbReference>
<protein>
    <recommendedName>
        <fullName evidence="1">non-specific serine/threonine protein kinase</fullName>
        <ecNumber evidence="1">2.7.11.1</ecNumber>
    </recommendedName>
</protein>
<keyword evidence="2 13" id="KW-0723">Serine/threonine-protein kinase</keyword>
<dbReference type="OrthoDB" id="9762169at2"/>
<accession>A0A8H9H227</accession>
<keyword evidence="5 13" id="KW-0418">Kinase</keyword>
<comment type="caution">
    <text evidence="13">The sequence shown here is derived from an EMBL/GenBank/DDBJ whole genome shotgun (WGS) entry which is preliminary data.</text>
</comment>
<feature type="domain" description="Protein kinase" evidence="11">
    <location>
        <begin position="18"/>
        <end position="281"/>
    </location>
</feature>
<evidence type="ECO:0000256" key="9">
    <source>
        <dbReference type="SAM" id="MobiDB-lite"/>
    </source>
</evidence>
<dbReference type="InterPro" id="IPR000719">
    <property type="entry name" value="Prot_kinase_dom"/>
</dbReference>
<comment type="catalytic activity">
    <reaction evidence="8">
        <text>L-seryl-[protein] + ATP = O-phospho-L-seryl-[protein] + ADP + H(+)</text>
        <dbReference type="Rhea" id="RHEA:17989"/>
        <dbReference type="Rhea" id="RHEA-COMP:9863"/>
        <dbReference type="Rhea" id="RHEA-COMP:11604"/>
        <dbReference type="ChEBI" id="CHEBI:15378"/>
        <dbReference type="ChEBI" id="CHEBI:29999"/>
        <dbReference type="ChEBI" id="CHEBI:30616"/>
        <dbReference type="ChEBI" id="CHEBI:83421"/>
        <dbReference type="ChEBI" id="CHEBI:456216"/>
        <dbReference type="EC" id="2.7.11.1"/>
    </reaction>
</comment>
<evidence type="ECO:0000256" key="5">
    <source>
        <dbReference type="ARBA" id="ARBA00022777"/>
    </source>
</evidence>
<dbReference type="EMBL" id="BMMN01000004">
    <property type="protein sequence ID" value="GGO11688.1"/>
    <property type="molecule type" value="Genomic_DNA"/>
</dbReference>
<keyword evidence="10" id="KW-0812">Transmembrane</keyword>
<reference evidence="13" key="1">
    <citation type="journal article" date="2014" name="Int. J. Syst. Evol. Microbiol.">
        <title>Complete genome sequence of Corynebacterium casei LMG S-19264T (=DSM 44701T), isolated from a smear-ripened cheese.</title>
        <authorList>
            <consortium name="US DOE Joint Genome Institute (JGI-PGF)"/>
            <person name="Walter F."/>
            <person name="Albersmeier A."/>
            <person name="Kalinowski J."/>
            <person name="Ruckert C."/>
        </authorList>
    </citation>
    <scope>NUCLEOTIDE SEQUENCE</scope>
    <source>
        <strain evidence="13">CGMCC 4.7138</strain>
    </source>
</reference>
<feature type="transmembrane region" description="Helical" evidence="10">
    <location>
        <begin position="373"/>
        <end position="394"/>
    </location>
</feature>
<proteinExistence type="predicted"/>
<evidence type="ECO:0000259" key="11">
    <source>
        <dbReference type="PROSITE" id="PS50011"/>
    </source>
</evidence>
<sequence length="673" mass="71759">MDTTLTDPLVGQVLDGRYRVESRIARGGMASVYLALDVRLDRTVAVKVMHRSLAEDPQFVRRFIGEAKSVASLSHPNIVQVFDQGTDGANVYLSMEYVPGRTLRDVLRKRGHVPAREALEMVIPVLAALGAAHQAGLIHRDVKPENVLLADDGRVKVVDFGLARAIEATNQTKTGMMIGTIGYMSPEQVTTGTADARSDVYAAGIMLFELLTGRQPYAGETPMSVAYRHVHETVPAPSLSVADVPPSIDALVAAATDKDPAARPADATAMLVAAVEIHRTLPRTGHTGAHSALHGAPHGTPHGTYDSGAHSGVRTGAHRTLPPPGGSSPFGTAQHARPEHEPPADRTMIQPRSELLTGRAEAGRRRRRGIRPVWFVAALALVMLAGVAFTGWWFSQGRYTKVPDLVNKPVTVARQAAQQAGFEVRIGEARFDDKVPKDIVLDTDPGLGAEVVKGSVLTLIPSAGPETVPVPKVENVSLADARAKIADAGLTPGRVSKSASDTVPRDQVIRTNPPVGKRVKKGSTVNFVVSAGLLMPDVTQMMRDQAEKFLREKGFNVQIDETTDDTPPGTVIAQDPPGGAEVVAGGTVHLTASRGPDQGFHWPWEVNPADPGQSPPAVVNVPNVMFKSVKDAVNELKAAGFNVKTRKMVGTDRVVGENPLGQQPPGATITIWH</sequence>
<feature type="domain" description="PASTA" evidence="12">
    <location>
        <begin position="396"/>
        <end position="463"/>
    </location>
</feature>
<dbReference type="PANTHER" id="PTHR43289:SF34">
    <property type="entry name" value="SERINE_THREONINE-PROTEIN KINASE YBDM-RELATED"/>
    <property type="match status" value="1"/>
</dbReference>
<feature type="region of interest" description="Disordered" evidence="9">
    <location>
        <begin position="284"/>
        <end position="362"/>
    </location>
</feature>
<dbReference type="PROSITE" id="PS51178">
    <property type="entry name" value="PASTA"/>
    <property type="match status" value="3"/>
</dbReference>
<evidence type="ECO:0000256" key="10">
    <source>
        <dbReference type="SAM" id="Phobius"/>
    </source>
</evidence>
<dbReference type="FunFam" id="3.30.200.20:FF:000035">
    <property type="entry name" value="Serine/threonine protein kinase Stk1"/>
    <property type="match status" value="1"/>
</dbReference>
<dbReference type="SMART" id="SM00740">
    <property type="entry name" value="PASTA"/>
    <property type="match status" value="4"/>
</dbReference>
<evidence type="ECO:0000256" key="1">
    <source>
        <dbReference type="ARBA" id="ARBA00012513"/>
    </source>
</evidence>
<dbReference type="PANTHER" id="PTHR43289">
    <property type="entry name" value="MITOGEN-ACTIVATED PROTEIN KINASE KINASE KINASE 20-RELATED"/>
    <property type="match status" value="1"/>
</dbReference>
<keyword evidence="4" id="KW-0547">Nucleotide-binding</keyword>
<evidence type="ECO:0000256" key="7">
    <source>
        <dbReference type="ARBA" id="ARBA00047899"/>
    </source>
</evidence>
<dbReference type="SUPFAM" id="SSF56112">
    <property type="entry name" value="Protein kinase-like (PK-like)"/>
    <property type="match status" value="1"/>
</dbReference>
<organism evidence="13 14">
    <name type="scientific">Microbispora bryophytorum</name>
    <dbReference type="NCBI Taxonomy" id="1460882"/>
    <lineage>
        <taxon>Bacteria</taxon>
        <taxon>Bacillati</taxon>
        <taxon>Actinomycetota</taxon>
        <taxon>Actinomycetes</taxon>
        <taxon>Streptosporangiales</taxon>
        <taxon>Streptosporangiaceae</taxon>
        <taxon>Microbispora</taxon>
    </lineage>
</organism>
<keyword evidence="14" id="KW-1185">Reference proteome</keyword>
<dbReference type="RefSeq" id="WP_142568485.1">
    <property type="nucleotide sequence ID" value="NZ_BMMN01000004.1"/>
</dbReference>
<dbReference type="GO" id="GO:0045717">
    <property type="term" value="P:negative regulation of fatty acid biosynthetic process"/>
    <property type="evidence" value="ECO:0007669"/>
    <property type="project" value="UniProtKB-ARBA"/>
</dbReference>
<evidence type="ECO:0000259" key="12">
    <source>
        <dbReference type="PROSITE" id="PS51178"/>
    </source>
</evidence>
<dbReference type="EC" id="2.7.11.1" evidence="1"/>
<dbReference type="AlphaFoldDB" id="A0A8H9H227"/>
<keyword evidence="10" id="KW-0472">Membrane</keyword>
<evidence type="ECO:0000313" key="14">
    <source>
        <dbReference type="Proteomes" id="UP000653480"/>
    </source>
</evidence>
<keyword evidence="3" id="KW-0808">Transferase</keyword>
<reference evidence="13" key="2">
    <citation type="submission" date="2020-09" db="EMBL/GenBank/DDBJ databases">
        <authorList>
            <person name="Sun Q."/>
            <person name="Zhou Y."/>
        </authorList>
    </citation>
    <scope>NUCLEOTIDE SEQUENCE</scope>
    <source>
        <strain evidence="13">CGMCC 4.7138</strain>
    </source>
</reference>
<feature type="domain" description="PASTA" evidence="12">
    <location>
        <begin position="464"/>
        <end position="531"/>
    </location>
</feature>
<evidence type="ECO:0000256" key="8">
    <source>
        <dbReference type="ARBA" id="ARBA00048679"/>
    </source>
</evidence>
<dbReference type="InterPro" id="IPR011009">
    <property type="entry name" value="Kinase-like_dom_sf"/>
</dbReference>
<gene>
    <name evidence="13" type="ORF">GCM10011574_29480</name>
</gene>
<name>A0A8H9H227_9ACTN</name>
<dbReference type="Proteomes" id="UP000653480">
    <property type="component" value="Unassembled WGS sequence"/>
</dbReference>
<evidence type="ECO:0000256" key="2">
    <source>
        <dbReference type="ARBA" id="ARBA00022527"/>
    </source>
</evidence>
<dbReference type="GO" id="GO:0005524">
    <property type="term" value="F:ATP binding"/>
    <property type="evidence" value="ECO:0007669"/>
    <property type="project" value="UniProtKB-KW"/>
</dbReference>
<dbReference type="InterPro" id="IPR005543">
    <property type="entry name" value="PASTA_dom"/>
</dbReference>
<dbReference type="Gene3D" id="1.10.510.10">
    <property type="entry name" value="Transferase(Phosphotransferase) domain 1"/>
    <property type="match status" value="1"/>
</dbReference>
<dbReference type="FunFam" id="1.10.510.10:FF:000021">
    <property type="entry name" value="Serine/threonine protein kinase"/>
    <property type="match status" value="1"/>
</dbReference>
<keyword evidence="10" id="KW-1133">Transmembrane helix</keyword>
<dbReference type="Gene3D" id="3.30.200.20">
    <property type="entry name" value="Phosphorylase Kinase, domain 1"/>
    <property type="match status" value="1"/>
</dbReference>
<dbReference type="CDD" id="cd14014">
    <property type="entry name" value="STKc_PknB_like"/>
    <property type="match status" value="1"/>
</dbReference>
<dbReference type="SMART" id="SM00220">
    <property type="entry name" value="S_TKc"/>
    <property type="match status" value="1"/>
</dbReference>
<dbReference type="Pfam" id="PF00069">
    <property type="entry name" value="Pkinase"/>
    <property type="match status" value="1"/>
</dbReference>
<evidence type="ECO:0000256" key="4">
    <source>
        <dbReference type="ARBA" id="ARBA00022741"/>
    </source>
</evidence>
<dbReference type="NCBIfam" id="NF033483">
    <property type="entry name" value="PknB_PASTA_kin"/>
    <property type="match status" value="1"/>
</dbReference>
<dbReference type="GO" id="GO:0004674">
    <property type="term" value="F:protein serine/threonine kinase activity"/>
    <property type="evidence" value="ECO:0007669"/>
    <property type="project" value="UniProtKB-KW"/>
</dbReference>
<dbReference type="PROSITE" id="PS00108">
    <property type="entry name" value="PROTEIN_KINASE_ST"/>
    <property type="match status" value="1"/>
</dbReference>
<dbReference type="Pfam" id="PF03793">
    <property type="entry name" value="PASTA"/>
    <property type="match status" value="3"/>
</dbReference>
<feature type="domain" description="PASTA" evidence="12">
    <location>
        <begin position="532"/>
        <end position="594"/>
    </location>
</feature>
<dbReference type="CDD" id="cd06577">
    <property type="entry name" value="PASTA_pknB"/>
    <property type="match status" value="4"/>
</dbReference>